<evidence type="ECO:0000313" key="7">
    <source>
        <dbReference type="EMBL" id="CAD6254819.1"/>
    </source>
</evidence>
<dbReference type="InterPro" id="IPR013083">
    <property type="entry name" value="Znf_RING/FYVE/PHD"/>
</dbReference>
<keyword evidence="3" id="KW-0862">Zinc</keyword>
<comment type="caution">
    <text evidence="7">The sequence shown here is derived from an EMBL/GenBank/DDBJ whole genome shotgun (WGS) entry which is preliminary data.</text>
</comment>
<keyword evidence="2 4" id="KW-0863">Zinc-finger</keyword>
<evidence type="ECO:0000259" key="6">
    <source>
        <dbReference type="PROSITE" id="PS50089"/>
    </source>
</evidence>
<evidence type="ECO:0000256" key="1">
    <source>
        <dbReference type="ARBA" id="ARBA00022723"/>
    </source>
</evidence>
<dbReference type="GO" id="GO:0006511">
    <property type="term" value="P:ubiquitin-dependent protein catabolic process"/>
    <property type="evidence" value="ECO:0007669"/>
    <property type="project" value="TreeGrafter"/>
</dbReference>
<evidence type="ECO:0000256" key="4">
    <source>
        <dbReference type="PROSITE-ProRule" id="PRU00175"/>
    </source>
</evidence>
<dbReference type="Proteomes" id="UP000604825">
    <property type="component" value="Unassembled WGS sequence"/>
</dbReference>
<evidence type="ECO:0000313" key="8">
    <source>
        <dbReference type="Proteomes" id="UP000604825"/>
    </source>
</evidence>
<gene>
    <name evidence="7" type="ORF">NCGR_LOCUS38418</name>
</gene>
<dbReference type="Pfam" id="PF13639">
    <property type="entry name" value="zf-RING_2"/>
    <property type="match status" value="1"/>
</dbReference>
<evidence type="ECO:0000256" key="3">
    <source>
        <dbReference type="ARBA" id="ARBA00022833"/>
    </source>
</evidence>
<dbReference type="PROSITE" id="PS50089">
    <property type="entry name" value="ZF_RING_2"/>
    <property type="match status" value="1"/>
</dbReference>
<dbReference type="GO" id="GO:0008270">
    <property type="term" value="F:zinc ion binding"/>
    <property type="evidence" value="ECO:0007669"/>
    <property type="project" value="UniProtKB-KW"/>
</dbReference>
<feature type="region of interest" description="Disordered" evidence="5">
    <location>
        <begin position="50"/>
        <end position="74"/>
    </location>
</feature>
<dbReference type="PANTHER" id="PTHR45931:SF16">
    <property type="entry name" value="RING_U-BOX SUPERFAMILY PROTEIN"/>
    <property type="match status" value="1"/>
</dbReference>
<dbReference type="Gene3D" id="3.30.40.10">
    <property type="entry name" value="Zinc/RING finger domain, C3HC4 (zinc finger)"/>
    <property type="match status" value="1"/>
</dbReference>
<evidence type="ECO:0000256" key="2">
    <source>
        <dbReference type="ARBA" id="ARBA00022771"/>
    </source>
</evidence>
<reference evidence="7" key="1">
    <citation type="submission" date="2020-10" db="EMBL/GenBank/DDBJ databases">
        <authorList>
            <person name="Han B."/>
            <person name="Lu T."/>
            <person name="Zhao Q."/>
            <person name="Huang X."/>
            <person name="Zhao Y."/>
        </authorList>
    </citation>
    <scope>NUCLEOTIDE SEQUENCE</scope>
</reference>
<dbReference type="EMBL" id="CAJGYO010000009">
    <property type="protein sequence ID" value="CAD6254819.1"/>
    <property type="molecule type" value="Genomic_DNA"/>
</dbReference>
<keyword evidence="1" id="KW-0479">Metal-binding</keyword>
<accession>A0A811QFC7</accession>
<name>A0A811QFC7_9POAL</name>
<dbReference type="OrthoDB" id="688307at2759"/>
<dbReference type="InterPro" id="IPR051834">
    <property type="entry name" value="RING_finger_E3_ligase"/>
</dbReference>
<feature type="domain" description="RING-type" evidence="6">
    <location>
        <begin position="220"/>
        <end position="261"/>
    </location>
</feature>
<dbReference type="SUPFAM" id="SSF57850">
    <property type="entry name" value="RING/U-box"/>
    <property type="match status" value="1"/>
</dbReference>
<dbReference type="CDD" id="cd16473">
    <property type="entry name" value="RING-H2_RNF103"/>
    <property type="match status" value="1"/>
</dbReference>
<sequence length="275" mass="30007">MDDVDMTQLLQALLQRLTARSREVSAAAQEHGHATPSSAVGARLLAGAVGSADADHEAQAPRDNGGTLPGGGHLQLLEPFEHEATSLEEVTEMLQRGLSGEYFDQIMEFAMRLPEHDDIGDILERIYDQAVAAGALTPLPEDSDQHHEDDDMLAEAEQIFYQALAAEVLIPLPEWLDLRDNDGVDGGRGFGGGVPASSGVVAGLEKRKYERSDQDEDSQCPICLMDYAVDDDLCVMPCKHGFHHECLAGWLARSCLCPLCRHVLMPSEEQDVRHI</sequence>
<dbReference type="InterPro" id="IPR001841">
    <property type="entry name" value="Znf_RING"/>
</dbReference>
<dbReference type="GO" id="GO:0005634">
    <property type="term" value="C:nucleus"/>
    <property type="evidence" value="ECO:0007669"/>
    <property type="project" value="TreeGrafter"/>
</dbReference>
<keyword evidence="8" id="KW-1185">Reference proteome</keyword>
<dbReference type="AlphaFoldDB" id="A0A811QFC7"/>
<proteinExistence type="predicted"/>
<dbReference type="GO" id="GO:0061630">
    <property type="term" value="F:ubiquitin protein ligase activity"/>
    <property type="evidence" value="ECO:0007669"/>
    <property type="project" value="TreeGrafter"/>
</dbReference>
<dbReference type="SMART" id="SM00184">
    <property type="entry name" value="RING"/>
    <property type="match status" value="1"/>
</dbReference>
<organism evidence="7 8">
    <name type="scientific">Miscanthus lutarioriparius</name>
    <dbReference type="NCBI Taxonomy" id="422564"/>
    <lineage>
        <taxon>Eukaryota</taxon>
        <taxon>Viridiplantae</taxon>
        <taxon>Streptophyta</taxon>
        <taxon>Embryophyta</taxon>
        <taxon>Tracheophyta</taxon>
        <taxon>Spermatophyta</taxon>
        <taxon>Magnoliopsida</taxon>
        <taxon>Liliopsida</taxon>
        <taxon>Poales</taxon>
        <taxon>Poaceae</taxon>
        <taxon>PACMAD clade</taxon>
        <taxon>Panicoideae</taxon>
        <taxon>Andropogonodae</taxon>
        <taxon>Andropogoneae</taxon>
        <taxon>Saccharinae</taxon>
        <taxon>Miscanthus</taxon>
    </lineage>
</organism>
<dbReference type="PANTHER" id="PTHR45931">
    <property type="entry name" value="SI:CH211-59O9.10"/>
    <property type="match status" value="1"/>
</dbReference>
<protein>
    <recommendedName>
        <fullName evidence="6">RING-type domain-containing protein</fullName>
    </recommendedName>
</protein>
<evidence type="ECO:0000256" key="5">
    <source>
        <dbReference type="SAM" id="MobiDB-lite"/>
    </source>
</evidence>